<evidence type="ECO:0000256" key="4">
    <source>
        <dbReference type="ARBA" id="ARBA00022989"/>
    </source>
</evidence>
<name>A0A1F5HBH9_9BACT</name>
<dbReference type="InterPro" id="IPR002524">
    <property type="entry name" value="Cation_efflux"/>
</dbReference>
<dbReference type="EMBL" id="MFCA01000026">
    <property type="protein sequence ID" value="OGE01458.1"/>
    <property type="molecule type" value="Genomic_DNA"/>
</dbReference>
<evidence type="ECO:0000256" key="2">
    <source>
        <dbReference type="ARBA" id="ARBA00022448"/>
    </source>
</evidence>
<sequence>MANMKKATISAKKVLVTSFLVDLLDIAMNLAVAIITGSVVMLAELLQGIADLTAAGFLLIGLKRSEIPADKTYPFGHGREMYFWTLLSSVVMLAVTAGLSFYFGFKRFLSPKFIDNLFLAYMALTIAIASNGYSLSLGIRRLLNGEKLTKIFHRFAHSSKVETKATFILDLIGTTSAILGLFALTLFGVTGNLRYDGLGAMIIGIALGVLSLLLLFSVRSFLIGKSAPFQTQKQIIESAKSIPGVLDVLDLKTAYVGPNKLLVNIEIHIKNNLDTDSIEKIIDKVKSKVRKDTPDAFHIQVEPETP</sequence>
<comment type="subcellular location">
    <subcellularLocation>
        <location evidence="1">Membrane</location>
        <topology evidence="1">Multi-pass membrane protein</topology>
    </subcellularLocation>
</comment>
<dbReference type="InterPro" id="IPR040177">
    <property type="entry name" value="SLC30A9"/>
</dbReference>
<dbReference type="InterPro" id="IPR058533">
    <property type="entry name" value="Cation_efflux_TM"/>
</dbReference>
<evidence type="ECO:0000259" key="8">
    <source>
        <dbReference type="Pfam" id="PF16916"/>
    </source>
</evidence>
<gene>
    <name evidence="9" type="ORF">A2196_03085</name>
</gene>
<dbReference type="Gene3D" id="1.20.1510.10">
    <property type="entry name" value="Cation efflux protein transmembrane domain"/>
    <property type="match status" value="1"/>
</dbReference>
<dbReference type="Proteomes" id="UP000176751">
    <property type="component" value="Unassembled WGS sequence"/>
</dbReference>
<protein>
    <submittedName>
        <fullName evidence="9">Uncharacterized protein</fullName>
    </submittedName>
</protein>
<dbReference type="Pfam" id="PF01545">
    <property type="entry name" value="Cation_efflux"/>
    <property type="match status" value="1"/>
</dbReference>
<organism evidence="9 10">
    <name type="scientific">Candidatus Curtissbacteria bacterium RIFOXYA1_FULL_41_14</name>
    <dbReference type="NCBI Taxonomy" id="1797737"/>
    <lineage>
        <taxon>Bacteria</taxon>
        <taxon>Candidatus Curtissiibacteriota</taxon>
    </lineage>
</organism>
<dbReference type="InterPro" id="IPR027470">
    <property type="entry name" value="Cation_efflux_CTD"/>
</dbReference>
<feature type="transmembrane region" description="Helical" evidence="6">
    <location>
        <begin position="117"/>
        <end position="139"/>
    </location>
</feature>
<keyword evidence="5 6" id="KW-0472">Membrane</keyword>
<dbReference type="AlphaFoldDB" id="A0A1F5HBH9"/>
<dbReference type="STRING" id="1797737.A2196_03085"/>
<feature type="domain" description="Cation efflux protein cytoplasmic" evidence="8">
    <location>
        <begin position="231"/>
        <end position="304"/>
    </location>
</feature>
<comment type="caution">
    <text evidence="9">The sequence shown here is derived from an EMBL/GenBank/DDBJ whole genome shotgun (WGS) entry which is preliminary data.</text>
</comment>
<evidence type="ECO:0000256" key="6">
    <source>
        <dbReference type="SAM" id="Phobius"/>
    </source>
</evidence>
<dbReference type="GO" id="GO:0016020">
    <property type="term" value="C:membrane"/>
    <property type="evidence" value="ECO:0007669"/>
    <property type="project" value="UniProtKB-SubCell"/>
</dbReference>
<dbReference type="GO" id="GO:0006829">
    <property type="term" value="P:zinc ion transport"/>
    <property type="evidence" value="ECO:0007669"/>
    <property type="project" value="InterPro"/>
</dbReference>
<dbReference type="PANTHER" id="PTHR13414">
    <property type="entry name" value="HUEL-CATION TRANSPORTER"/>
    <property type="match status" value="1"/>
</dbReference>
<keyword evidence="4 6" id="KW-1133">Transmembrane helix</keyword>
<keyword evidence="2" id="KW-0813">Transport</keyword>
<feature type="transmembrane region" description="Helical" evidence="6">
    <location>
        <begin position="167"/>
        <end position="191"/>
    </location>
</feature>
<dbReference type="GO" id="GO:0008324">
    <property type="term" value="F:monoatomic cation transmembrane transporter activity"/>
    <property type="evidence" value="ECO:0007669"/>
    <property type="project" value="InterPro"/>
</dbReference>
<feature type="transmembrane region" description="Helical" evidence="6">
    <location>
        <begin position="43"/>
        <end position="62"/>
    </location>
</feature>
<dbReference type="NCBIfam" id="TIGR01297">
    <property type="entry name" value="CDF"/>
    <property type="match status" value="1"/>
</dbReference>
<dbReference type="PANTHER" id="PTHR13414:SF9">
    <property type="entry name" value="PROTON-COUPLED ZINC ANTIPORTER SLC30A9, MITOCHONDRIAL"/>
    <property type="match status" value="1"/>
</dbReference>
<feature type="transmembrane region" description="Helical" evidence="6">
    <location>
        <begin position="197"/>
        <end position="216"/>
    </location>
</feature>
<dbReference type="SUPFAM" id="SSF161111">
    <property type="entry name" value="Cation efflux protein transmembrane domain-like"/>
    <property type="match status" value="1"/>
</dbReference>
<evidence type="ECO:0000256" key="3">
    <source>
        <dbReference type="ARBA" id="ARBA00022692"/>
    </source>
</evidence>
<keyword evidence="3 6" id="KW-0812">Transmembrane</keyword>
<reference evidence="9 10" key="1">
    <citation type="journal article" date="2016" name="Nat. Commun.">
        <title>Thousands of microbial genomes shed light on interconnected biogeochemical processes in an aquifer system.</title>
        <authorList>
            <person name="Anantharaman K."/>
            <person name="Brown C.T."/>
            <person name="Hug L.A."/>
            <person name="Sharon I."/>
            <person name="Castelle C.J."/>
            <person name="Probst A.J."/>
            <person name="Thomas B.C."/>
            <person name="Singh A."/>
            <person name="Wilkins M.J."/>
            <person name="Karaoz U."/>
            <person name="Brodie E.L."/>
            <person name="Williams K.H."/>
            <person name="Hubbard S.S."/>
            <person name="Banfield J.F."/>
        </authorList>
    </citation>
    <scope>NUCLEOTIDE SEQUENCE [LARGE SCALE GENOMIC DNA]</scope>
</reference>
<dbReference type="InterPro" id="IPR036837">
    <property type="entry name" value="Cation_efflux_CTD_sf"/>
</dbReference>
<dbReference type="Pfam" id="PF16916">
    <property type="entry name" value="ZT_dimer"/>
    <property type="match status" value="1"/>
</dbReference>
<accession>A0A1F5HBH9</accession>
<evidence type="ECO:0000313" key="10">
    <source>
        <dbReference type="Proteomes" id="UP000176751"/>
    </source>
</evidence>
<dbReference type="InterPro" id="IPR027469">
    <property type="entry name" value="Cation_efflux_TMD_sf"/>
</dbReference>
<proteinExistence type="predicted"/>
<dbReference type="Gene3D" id="3.30.70.1350">
    <property type="entry name" value="Cation efflux protein, cytoplasmic domain"/>
    <property type="match status" value="1"/>
</dbReference>
<evidence type="ECO:0000313" key="9">
    <source>
        <dbReference type="EMBL" id="OGE01458.1"/>
    </source>
</evidence>
<evidence type="ECO:0000256" key="1">
    <source>
        <dbReference type="ARBA" id="ARBA00004141"/>
    </source>
</evidence>
<dbReference type="SUPFAM" id="SSF160240">
    <property type="entry name" value="Cation efflux protein cytoplasmic domain-like"/>
    <property type="match status" value="1"/>
</dbReference>
<evidence type="ECO:0000259" key="7">
    <source>
        <dbReference type="Pfam" id="PF01545"/>
    </source>
</evidence>
<feature type="transmembrane region" description="Helical" evidence="6">
    <location>
        <begin position="82"/>
        <end position="105"/>
    </location>
</feature>
<evidence type="ECO:0000256" key="5">
    <source>
        <dbReference type="ARBA" id="ARBA00023136"/>
    </source>
</evidence>
<feature type="domain" description="Cation efflux protein transmembrane" evidence="7">
    <location>
        <begin position="16"/>
        <end position="220"/>
    </location>
</feature>